<dbReference type="Gene3D" id="3.30.950.10">
    <property type="entry name" value="Methyltransferase, Cobalt-precorrin-4 Transmethylase, Domain 2"/>
    <property type="match status" value="1"/>
</dbReference>
<dbReference type="CDD" id="cd11648">
    <property type="entry name" value="RsmI"/>
    <property type="match status" value="1"/>
</dbReference>
<dbReference type="PANTHER" id="PTHR46111">
    <property type="entry name" value="RIBOSOMAL RNA SMALL SUBUNIT METHYLTRANSFERASE I"/>
    <property type="match status" value="1"/>
</dbReference>
<dbReference type="InterPro" id="IPR008189">
    <property type="entry name" value="rRNA_ssu_MeTfrase_I"/>
</dbReference>
<comment type="function">
    <text evidence="6">Catalyzes the 2'-O-methylation of the ribose of cytidine 1402 (C1402) in 16S rRNA.</text>
</comment>
<dbReference type="GO" id="GO:0005737">
    <property type="term" value="C:cytoplasm"/>
    <property type="evidence" value="ECO:0007669"/>
    <property type="project" value="UniProtKB-SubCell"/>
</dbReference>
<evidence type="ECO:0000256" key="2">
    <source>
        <dbReference type="ARBA" id="ARBA00022552"/>
    </source>
</evidence>
<keyword evidence="2 6" id="KW-0698">rRNA processing</keyword>
<evidence type="ECO:0000256" key="1">
    <source>
        <dbReference type="ARBA" id="ARBA00022490"/>
    </source>
</evidence>
<dbReference type="FunFam" id="3.30.950.10:FF:000002">
    <property type="entry name" value="Ribosomal RNA small subunit methyltransferase I"/>
    <property type="match status" value="1"/>
</dbReference>
<dbReference type="GO" id="GO:0070677">
    <property type="term" value="F:rRNA (cytosine-2'-O-)-methyltransferase activity"/>
    <property type="evidence" value="ECO:0007669"/>
    <property type="project" value="UniProtKB-UniRule"/>
</dbReference>
<evidence type="ECO:0000256" key="5">
    <source>
        <dbReference type="ARBA" id="ARBA00022691"/>
    </source>
</evidence>
<dbReference type="FunFam" id="3.40.1010.10:FF:000007">
    <property type="entry name" value="Ribosomal RNA small subunit methyltransferase I"/>
    <property type="match status" value="1"/>
</dbReference>
<keyword evidence="4 6" id="KW-0808">Transferase</keyword>
<dbReference type="Pfam" id="PF00590">
    <property type="entry name" value="TP_methylase"/>
    <property type="match status" value="1"/>
</dbReference>
<reference evidence="8" key="1">
    <citation type="journal article" date="2020" name="mSystems">
        <title>Genome- and Community-Level Interaction Insights into Carbon Utilization and Element Cycling Functions of Hydrothermarchaeota in Hydrothermal Sediment.</title>
        <authorList>
            <person name="Zhou Z."/>
            <person name="Liu Y."/>
            <person name="Xu W."/>
            <person name="Pan J."/>
            <person name="Luo Z.H."/>
            <person name="Li M."/>
        </authorList>
    </citation>
    <scope>NUCLEOTIDE SEQUENCE [LARGE SCALE GENOMIC DNA]</scope>
    <source>
        <strain evidence="8">SpSt-794</strain>
    </source>
</reference>
<proteinExistence type="inferred from homology"/>
<dbReference type="PANTHER" id="PTHR46111:SF1">
    <property type="entry name" value="RIBOSOMAL RNA SMALL SUBUNIT METHYLTRANSFERASE I"/>
    <property type="match status" value="1"/>
</dbReference>
<comment type="similarity">
    <text evidence="6">Belongs to the methyltransferase superfamily. RsmI family.</text>
</comment>
<dbReference type="PIRSF" id="PIRSF005917">
    <property type="entry name" value="MTase_YraL"/>
    <property type="match status" value="1"/>
</dbReference>
<dbReference type="EMBL" id="DTHV01000079">
    <property type="protein sequence ID" value="HGW60281.1"/>
    <property type="molecule type" value="Genomic_DNA"/>
</dbReference>
<dbReference type="InterPro" id="IPR000878">
    <property type="entry name" value="4pyrrol_Mease"/>
</dbReference>
<evidence type="ECO:0000256" key="6">
    <source>
        <dbReference type="HAMAP-Rule" id="MF_01877"/>
    </source>
</evidence>
<evidence type="ECO:0000256" key="4">
    <source>
        <dbReference type="ARBA" id="ARBA00022679"/>
    </source>
</evidence>
<protein>
    <recommendedName>
        <fullName evidence="6">Ribosomal RNA small subunit methyltransferase I</fullName>
        <ecNumber evidence="6">2.1.1.198</ecNumber>
    </recommendedName>
    <alternativeName>
        <fullName evidence="6">16S rRNA 2'-O-ribose C1402 methyltransferase</fullName>
    </alternativeName>
    <alternativeName>
        <fullName evidence="6">rRNA (cytidine-2'-O-)-methyltransferase RsmI</fullName>
    </alternativeName>
</protein>
<sequence length="225" mass="25387">MPLYICPTPIGNLKDITLRVIETLQSVDYILAEDTRVTHVLLNKYEIKTPLKSFHSYSNKRVLENIIDDLKEGKSIALVTDAGTPCISDPGYEIVKRCVEEGIHFEALPGPNAVLPAIILSGFPPDRFFFYGFLKRSEGKTKKTLEAFKDFEYPVIIYESPYRVVKVLSIINEVLPDRYIAVVREISKIHESVVRGSVKEVLDYFENNPPKGEIVIVLGGKGMKI</sequence>
<name>A0A7C4Y3X2_9BACT</name>
<accession>A0A7C4Y3X2</accession>
<comment type="caution">
    <text evidence="8">The sequence shown here is derived from an EMBL/GenBank/DDBJ whole genome shotgun (WGS) entry which is preliminary data.</text>
</comment>
<dbReference type="Gene3D" id="3.40.1010.10">
    <property type="entry name" value="Cobalt-precorrin-4 Transmethylase, Domain 1"/>
    <property type="match status" value="1"/>
</dbReference>
<dbReference type="InterPro" id="IPR014777">
    <property type="entry name" value="4pyrrole_Mease_sub1"/>
</dbReference>
<dbReference type="HAMAP" id="MF_01877">
    <property type="entry name" value="16SrRNA_methyltr_I"/>
    <property type="match status" value="1"/>
</dbReference>
<evidence type="ECO:0000313" key="8">
    <source>
        <dbReference type="EMBL" id="HGW60281.1"/>
    </source>
</evidence>
<dbReference type="SUPFAM" id="SSF53790">
    <property type="entry name" value="Tetrapyrrole methylase"/>
    <property type="match status" value="1"/>
</dbReference>
<dbReference type="InterPro" id="IPR035996">
    <property type="entry name" value="4pyrrol_Methylase_sf"/>
</dbReference>
<dbReference type="NCBIfam" id="TIGR00096">
    <property type="entry name" value="16S rRNA (cytidine(1402)-2'-O)-methyltransferase"/>
    <property type="match status" value="1"/>
</dbReference>
<comment type="catalytic activity">
    <reaction evidence="6">
        <text>cytidine(1402) in 16S rRNA + S-adenosyl-L-methionine = 2'-O-methylcytidine(1402) in 16S rRNA + S-adenosyl-L-homocysteine + H(+)</text>
        <dbReference type="Rhea" id="RHEA:42924"/>
        <dbReference type="Rhea" id="RHEA-COMP:10285"/>
        <dbReference type="Rhea" id="RHEA-COMP:10286"/>
        <dbReference type="ChEBI" id="CHEBI:15378"/>
        <dbReference type="ChEBI" id="CHEBI:57856"/>
        <dbReference type="ChEBI" id="CHEBI:59789"/>
        <dbReference type="ChEBI" id="CHEBI:74495"/>
        <dbReference type="ChEBI" id="CHEBI:82748"/>
        <dbReference type="EC" id="2.1.1.198"/>
    </reaction>
</comment>
<dbReference type="InterPro" id="IPR014776">
    <property type="entry name" value="4pyrrole_Mease_sub2"/>
</dbReference>
<evidence type="ECO:0000259" key="7">
    <source>
        <dbReference type="Pfam" id="PF00590"/>
    </source>
</evidence>
<gene>
    <name evidence="6 8" type="primary">rsmI</name>
    <name evidence="8" type="ORF">ENV82_02445</name>
</gene>
<organism evidence="8">
    <name type="scientific">Caldisericum exile</name>
    <dbReference type="NCBI Taxonomy" id="693075"/>
    <lineage>
        <taxon>Bacteria</taxon>
        <taxon>Pseudomonadati</taxon>
        <taxon>Caldisericota/Cryosericota group</taxon>
        <taxon>Caldisericota</taxon>
        <taxon>Caldisericia</taxon>
        <taxon>Caldisericales</taxon>
        <taxon>Caldisericaceae</taxon>
        <taxon>Caldisericum</taxon>
    </lineage>
</organism>
<feature type="domain" description="Tetrapyrrole methylase" evidence="7">
    <location>
        <begin position="3"/>
        <end position="201"/>
    </location>
</feature>
<keyword evidence="3 6" id="KW-0489">Methyltransferase</keyword>
<dbReference type="AlphaFoldDB" id="A0A7C4Y3X2"/>
<keyword evidence="1 6" id="KW-0963">Cytoplasm</keyword>
<comment type="subcellular location">
    <subcellularLocation>
        <location evidence="6">Cytoplasm</location>
    </subcellularLocation>
</comment>
<keyword evidence="5 6" id="KW-0949">S-adenosyl-L-methionine</keyword>
<evidence type="ECO:0000256" key="3">
    <source>
        <dbReference type="ARBA" id="ARBA00022603"/>
    </source>
</evidence>
<dbReference type="EC" id="2.1.1.198" evidence="6"/>